<organism evidence="3 4">
    <name type="scientific">Cytobacillus dafuensis</name>
    <name type="common">Bacillus dafuensis</name>
    <dbReference type="NCBI Taxonomy" id="1742359"/>
    <lineage>
        <taxon>Bacteria</taxon>
        <taxon>Bacillati</taxon>
        <taxon>Bacillota</taxon>
        <taxon>Bacilli</taxon>
        <taxon>Bacillales</taxon>
        <taxon>Bacillaceae</taxon>
        <taxon>Cytobacillus</taxon>
    </lineage>
</organism>
<reference evidence="4" key="1">
    <citation type="submission" date="2019-08" db="EMBL/GenBank/DDBJ databases">
        <authorList>
            <person name="Zheng X."/>
        </authorList>
    </citation>
    <scope>NUCLEOTIDE SEQUENCE [LARGE SCALE GENOMIC DNA]</scope>
    <source>
        <strain evidence="4">FJAT-25496</strain>
    </source>
</reference>
<keyword evidence="4" id="KW-1185">Reference proteome</keyword>
<dbReference type="KEGG" id="bda:FSZ17_12290"/>
<dbReference type="EMBL" id="CP042593">
    <property type="protein sequence ID" value="QED50125.1"/>
    <property type="molecule type" value="Genomic_DNA"/>
</dbReference>
<dbReference type="OrthoDB" id="9783944at2"/>
<name>A0A5B8ZAG8_CYTDA</name>
<protein>
    <submittedName>
        <fullName evidence="3">Serine protease</fullName>
    </submittedName>
</protein>
<feature type="domain" description="CAP-associated" evidence="2">
    <location>
        <begin position="93"/>
        <end position="230"/>
    </location>
</feature>
<dbReference type="Pfam" id="PF00188">
    <property type="entry name" value="CAP"/>
    <property type="match status" value="1"/>
</dbReference>
<keyword evidence="3" id="KW-0378">Hydrolase</keyword>
<sequence length="366" mass="42351">MLLLFISWPFIEKQIEKTEYDPILQNMKMEIQSITENPHVSAAIDTISTTIHELTGKIKSLPKNEDGNESNQVKQQDLAVPTDQVFSVYNIILGESKEEVEKQLGAPQRSSMNEYGTNWYAYHDHYHNFMMVSYDSKNKVDGLFTNQDLISSANGIKLGTPKEMVYQQLGKPLNEIRKGLVFYKFENNRDYDVFKIDNSYITIFYDKHKNNTVTAIQVIDEDLEQNKKGFYSEESKQLKEGFEYQLFDLTNADRVKNNLPALKWDDHVKETARKHSNDMAEKNYFSHTNLEGQSPFDRMSEDDIFFTVAGENLATGQFSSIFAHEGLMNSLGHRENILRPEYELLGVGVSFNDESQPYYTENFIKK</sequence>
<dbReference type="PANTHER" id="PTHR31157">
    <property type="entry name" value="SCP DOMAIN-CONTAINING PROTEIN"/>
    <property type="match status" value="1"/>
</dbReference>
<dbReference type="InterPro" id="IPR035940">
    <property type="entry name" value="CAP_sf"/>
</dbReference>
<dbReference type="InterPro" id="IPR029410">
    <property type="entry name" value="CAP_assoc"/>
</dbReference>
<gene>
    <name evidence="3" type="ORF">FSZ17_12290</name>
</gene>
<dbReference type="InterPro" id="IPR014044">
    <property type="entry name" value="CAP_dom"/>
</dbReference>
<dbReference type="CDD" id="cd05379">
    <property type="entry name" value="CAP_bacterial"/>
    <property type="match status" value="1"/>
</dbReference>
<dbReference type="AlphaFoldDB" id="A0A5B8ZAG8"/>
<dbReference type="STRING" id="1742359.GCA_001439625_01409"/>
<proteinExistence type="predicted"/>
<evidence type="ECO:0000313" key="3">
    <source>
        <dbReference type="EMBL" id="QED50125.1"/>
    </source>
</evidence>
<dbReference type="Proteomes" id="UP000321555">
    <property type="component" value="Chromosome"/>
</dbReference>
<keyword evidence="3" id="KW-0645">Protease</keyword>
<evidence type="ECO:0000259" key="1">
    <source>
        <dbReference type="Pfam" id="PF00188"/>
    </source>
</evidence>
<dbReference type="GO" id="GO:0006508">
    <property type="term" value="P:proteolysis"/>
    <property type="evidence" value="ECO:0007669"/>
    <property type="project" value="UniProtKB-KW"/>
</dbReference>
<evidence type="ECO:0000259" key="2">
    <source>
        <dbReference type="Pfam" id="PF14504"/>
    </source>
</evidence>
<dbReference type="PANTHER" id="PTHR31157:SF1">
    <property type="entry name" value="SCP DOMAIN-CONTAINING PROTEIN"/>
    <property type="match status" value="1"/>
</dbReference>
<dbReference type="GO" id="GO:0008233">
    <property type="term" value="F:peptidase activity"/>
    <property type="evidence" value="ECO:0007669"/>
    <property type="project" value="UniProtKB-KW"/>
</dbReference>
<dbReference type="Pfam" id="PF14504">
    <property type="entry name" value="CAP_assoc_N"/>
    <property type="match status" value="1"/>
</dbReference>
<dbReference type="Gene3D" id="3.40.33.10">
    <property type="entry name" value="CAP"/>
    <property type="match status" value="1"/>
</dbReference>
<dbReference type="SUPFAM" id="SSF55797">
    <property type="entry name" value="PR-1-like"/>
    <property type="match status" value="1"/>
</dbReference>
<accession>A0A5B8ZAG8</accession>
<feature type="domain" description="SCP" evidence="1">
    <location>
        <begin position="248"/>
        <end position="360"/>
    </location>
</feature>
<evidence type="ECO:0000313" key="4">
    <source>
        <dbReference type="Proteomes" id="UP000321555"/>
    </source>
</evidence>